<sequence>MQAATAIDEPARVQLAFKRDDSGRRVISGTVSCAVSLQCQRCLTSFSNELSGEFALALVYNDEMAKALPAELDPLLLMPDEQLEVAGIVEDELLLSLPMHAMHPEGSCQIETQFGMDEVEQAPERAPSPFDILKDLK</sequence>
<protein>
    <recommendedName>
        <fullName evidence="3">Large ribosomal RNA subunit accumulation protein YceD</fullName>
    </recommendedName>
    <alternativeName>
        <fullName evidence="5">23S rRNA accumulation protein YceD</fullName>
    </alternativeName>
</protein>
<evidence type="ECO:0000313" key="6">
    <source>
        <dbReference type="EMBL" id="TCS42562.1"/>
    </source>
</evidence>
<dbReference type="Proteomes" id="UP000295793">
    <property type="component" value="Unassembled WGS sequence"/>
</dbReference>
<evidence type="ECO:0000256" key="4">
    <source>
        <dbReference type="ARBA" id="ARBA00022517"/>
    </source>
</evidence>
<dbReference type="EMBL" id="SLZR01000003">
    <property type="protein sequence ID" value="TCS42562.1"/>
    <property type="molecule type" value="Genomic_DNA"/>
</dbReference>
<comment type="caution">
    <text evidence="6">The sequence shown here is derived from an EMBL/GenBank/DDBJ whole genome shotgun (WGS) entry which is preliminary data.</text>
</comment>
<comment type="similarity">
    <text evidence="2">Belongs to the DUF177 domain family.</text>
</comment>
<gene>
    <name evidence="6" type="ORF">BCF53_103223</name>
</gene>
<proteinExistence type="inferred from homology"/>
<organism evidence="6 7">
    <name type="scientific">Reinekea marinisedimentorum</name>
    <dbReference type="NCBI Taxonomy" id="230495"/>
    <lineage>
        <taxon>Bacteria</taxon>
        <taxon>Pseudomonadati</taxon>
        <taxon>Pseudomonadota</taxon>
        <taxon>Gammaproteobacteria</taxon>
        <taxon>Oceanospirillales</taxon>
        <taxon>Saccharospirillaceae</taxon>
        <taxon>Reinekea</taxon>
    </lineage>
</organism>
<dbReference type="GO" id="GO:0042254">
    <property type="term" value="P:ribosome biogenesis"/>
    <property type="evidence" value="ECO:0007669"/>
    <property type="project" value="UniProtKB-KW"/>
</dbReference>
<dbReference type="PANTHER" id="PTHR38099:SF1">
    <property type="entry name" value="LARGE RIBOSOMAL RNA SUBUNIT ACCUMULATION PROTEIN YCED"/>
    <property type="match status" value="1"/>
</dbReference>
<dbReference type="InterPro" id="IPR039255">
    <property type="entry name" value="YceD_bac"/>
</dbReference>
<evidence type="ECO:0000256" key="5">
    <source>
        <dbReference type="ARBA" id="ARBA00031841"/>
    </source>
</evidence>
<evidence type="ECO:0000256" key="1">
    <source>
        <dbReference type="ARBA" id="ARBA00002868"/>
    </source>
</evidence>
<name>A0A4R3I8H0_9GAMM</name>
<accession>A0A4R3I8H0</accession>
<dbReference type="GO" id="GO:0005829">
    <property type="term" value="C:cytosol"/>
    <property type="evidence" value="ECO:0007669"/>
    <property type="project" value="TreeGrafter"/>
</dbReference>
<evidence type="ECO:0000256" key="3">
    <source>
        <dbReference type="ARBA" id="ARBA00015716"/>
    </source>
</evidence>
<reference evidence="6 7" key="1">
    <citation type="submission" date="2019-03" db="EMBL/GenBank/DDBJ databases">
        <title>Genomic Encyclopedia of Archaeal and Bacterial Type Strains, Phase II (KMG-II): from individual species to whole genera.</title>
        <authorList>
            <person name="Goeker M."/>
        </authorList>
    </citation>
    <scope>NUCLEOTIDE SEQUENCE [LARGE SCALE GENOMIC DNA]</scope>
    <source>
        <strain evidence="6 7">DSM 15388</strain>
    </source>
</reference>
<dbReference type="InterPro" id="IPR003772">
    <property type="entry name" value="YceD"/>
</dbReference>
<dbReference type="PANTHER" id="PTHR38099">
    <property type="entry name" value="LARGE RIBOSOMAL RNA SUBUNIT ACCUMULATION PROTEIN YCED"/>
    <property type="match status" value="1"/>
</dbReference>
<keyword evidence="4" id="KW-0690">Ribosome biogenesis</keyword>
<keyword evidence="7" id="KW-1185">Reference proteome</keyword>
<dbReference type="Pfam" id="PF02620">
    <property type="entry name" value="YceD"/>
    <property type="match status" value="1"/>
</dbReference>
<evidence type="ECO:0000256" key="2">
    <source>
        <dbReference type="ARBA" id="ARBA00010740"/>
    </source>
</evidence>
<dbReference type="AlphaFoldDB" id="A0A4R3I8H0"/>
<evidence type="ECO:0000313" key="7">
    <source>
        <dbReference type="Proteomes" id="UP000295793"/>
    </source>
</evidence>
<comment type="function">
    <text evidence="1">Plays a role in synthesis, processing and/or stability of 23S rRNA.</text>
</comment>